<accession>A0A834TFS2</accession>
<dbReference type="AlphaFoldDB" id="A0A834TFS2"/>
<dbReference type="EMBL" id="JAAIUW010000008">
    <property type="protein sequence ID" value="KAF7821288.1"/>
    <property type="molecule type" value="Genomic_DNA"/>
</dbReference>
<protein>
    <submittedName>
        <fullName evidence="1">Uncharacterized protein</fullName>
    </submittedName>
</protein>
<name>A0A834TFS2_9FABA</name>
<evidence type="ECO:0000313" key="1">
    <source>
        <dbReference type="EMBL" id="KAF7821288.1"/>
    </source>
</evidence>
<dbReference type="Proteomes" id="UP000634136">
    <property type="component" value="Unassembled WGS sequence"/>
</dbReference>
<evidence type="ECO:0000313" key="2">
    <source>
        <dbReference type="Proteomes" id="UP000634136"/>
    </source>
</evidence>
<sequence>MLLLLGRSAPLYLLGRLRDSLASSFISSIFPFTVTLSHTLPLNLLSSTTSIVIDITHWPPFPDRRPSQRRPLI</sequence>
<comment type="caution">
    <text evidence="1">The sequence shown here is derived from an EMBL/GenBank/DDBJ whole genome shotgun (WGS) entry which is preliminary data.</text>
</comment>
<gene>
    <name evidence="1" type="ORF">G2W53_026743</name>
</gene>
<keyword evidence="2" id="KW-1185">Reference proteome</keyword>
<reference evidence="1" key="1">
    <citation type="submission" date="2020-09" db="EMBL/GenBank/DDBJ databases">
        <title>Genome-Enabled Discovery of Anthraquinone Biosynthesis in Senna tora.</title>
        <authorList>
            <person name="Kang S.-H."/>
            <person name="Pandey R.P."/>
            <person name="Lee C.-M."/>
            <person name="Sim J.-S."/>
            <person name="Jeong J.-T."/>
            <person name="Choi B.-S."/>
            <person name="Jung M."/>
            <person name="Ginzburg D."/>
            <person name="Zhao K."/>
            <person name="Won S.Y."/>
            <person name="Oh T.-J."/>
            <person name="Yu Y."/>
            <person name="Kim N.-H."/>
            <person name="Lee O.R."/>
            <person name="Lee T.-H."/>
            <person name="Bashyal P."/>
            <person name="Kim T.-S."/>
            <person name="Lee W.-H."/>
            <person name="Kawkins C."/>
            <person name="Kim C.-K."/>
            <person name="Kim J.S."/>
            <person name="Ahn B.O."/>
            <person name="Rhee S.Y."/>
            <person name="Sohng J.K."/>
        </authorList>
    </citation>
    <scope>NUCLEOTIDE SEQUENCE</scope>
    <source>
        <tissue evidence="1">Leaf</tissue>
    </source>
</reference>
<proteinExistence type="predicted"/>
<organism evidence="1 2">
    <name type="scientific">Senna tora</name>
    <dbReference type="NCBI Taxonomy" id="362788"/>
    <lineage>
        <taxon>Eukaryota</taxon>
        <taxon>Viridiplantae</taxon>
        <taxon>Streptophyta</taxon>
        <taxon>Embryophyta</taxon>
        <taxon>Tracheophyta</taxon>
        <taxon>Spermatophyta</taxon>
        <taxon>Magnoliopsida</taxon>
        <taxon>eudicotyledons</taxon>
        <taxon>Gunneridae</taxon>
        <taxon>Pentapetalae</taxon>
        <taxon>rosids</taxon>
        <taxon>fabids</taxon>
        <taxon>Fabales</taxon>
        <taxon>Fabaceae</taxon>
        <taxon>Caesalpinioideae</taxon>
        <taxon>Cassia clade</taxon>
        <taxon>Senna</taxon>
    </lineage>
</organism>